<keyword evidence="1" id="KW-0812">Transmembrane</keyword>
<evidence type="ECO:0000256" key="1">
    <source>
        <dbReference type="SAM" id="Phobius"/>
    </source>
</evidence>
<dbReference type="InterPro" id="IPR052721">
    <property type="entry name" value="ET_Amicyanin"/>
</dbReference>
<evidence type="ECO:0000313" key="2">
    <source>
        <dbReference type="EMBL" id="OGG07873.1"/>
    </source>
</evidence>
<reference evidence="2 3" key="1">
    <citation type="journal article" date="2016" name="Nat. Commun.">
        <title>Thousands of microbial genomes shed light on interconnected biogeochemical processes in an aquifer system.</title>
        <authorList>
            <person name="Anantharaman K."/>
            <person name="Brown C.T."/>
            <person name="Hug L.A."/>
            <person name="Sharon I."/>
            <person name="Castelle C.J."/>
            <person name="Probst A.J."/>
            <person name="Thomas B.C."/>
            <person name="Singh A."/>
            <person name="Wilkins M.J."/>
            <person name="Karaoz U."/>
            <person name="Brodie E.L."/>
            <person name="Williams K.H."/>
            <person name="Hubbard S.S."/>
            <person name="Banfield J.F."/>
        </authorList>
    </citation>
    <scope>NUCLEOTIDE SEQUENCE [LARGE SCALE GENOMIC DNA]</scope>
</reference>
<protein>
    <recommendedName>
        <fullName evidence="4">EfeO-type cupredoxin-like domain-containing protein</fullName>
    </recommendedName>
</protein>
<sequence>MFKIKVKEVIFLNKKLLVIGVLIVLIIVLAVVTFKKPSNESNIYNQESSDSSAEINIGGNNRLPEEIGQAIQSEGRFAQGKLIEYRDSGFSPAQISVKLGESVTWINQSGKSMWVASADHPEHKQYPGFDQLQAVENGGQYSFNFQKEGSWNYHNHSNPVHTGIVVVSAK</sequence>
<dbReference type="InterPro" id="IPR008972">
    <property type="entry name" value="Cupredoxin"/>
</dbReference>
<keyword evidence="1" id="KW-0472">Membrane</keyword>
<gene>
    <name evidence="2" type="ORF">A2777_00485</name>
</gene>
<keyword evidence="1" id="KW-1133">Transmembrane helix</keyword>
<dbReference type="Proteomes" id="UP000177354">
    <property type="component" value="Unassembled WGS sequence"/>
</dbReference>
<comment type="caution">
    <text evidence="2">The sequence shown here is derived from an EMBL/GenBank/DDBJ whole genome shotgun (WGS) entry which is preliminary data.</text>
</comment>
<dbReference type="SUPFAM" id="SSF49503">
    <property type="entry name" value="Cupredoxins"/>
    <property type="match status" value="1"/>
</dbReference>
<evidence type="ECO:0000313" key="3">
    <source>
        <dbReference type="Proteomes" id="UP000177354"/>
    </source>
</evidence>
<proteinExistence type="predicted"/>
<accession>A0A1F5Z643</accession>
<evidence type="ECO:0008006" key="4">
    <source>
        <dbReference type="Google" id="ProtNLM"/>
    </source>
</evidence>
<feature type="transmembrane region" description="Helical" evidence="1">
    <location>
        <begin position="16"/>
        <end position="34"/>
    </location>
</feature>
<dbReference type="EMBL" id="MFJF01000007">
    <property type="protein sequence ID" value="OGG07873.1"/>
    <property type="molecule type" value="Genomic_DNA"/>
</dbReference>
<organism evidence="2 3">
    <name type="scientific">Candidatus Gottesmanbacteria bacterium RIFCSPHIGHO2_01_FULL_40_15</name>
    <dbReference type="NCBI Taxonomy" id="1798376"/>
    <lineage>
        <taxon>Bacteria</taxon>
        <taxon>Candidatus Gottesmaniibacteriota</taxon>
    </lineage>
</organism>
<dbReference type="Gene3D" id="2.60.40.420">
    <property type="entry name" value="Cupredoxins - blue copper proteins"/>
    <property type="match status" value="1"/>
</dbReference>
<dbReference type="AlphaFoldDB" id="A0A1F5Z643"/>
<dbReference type="PANTHER" id="PTHR36507:SF1">
    <property type="entry name" value="BLL1555 PROTEIN"/>
    <property type="match status" value="1"/>
</dbReference>
<dbReference type="PANTHER" id="PTHR36507">
    <property type="entry name" value="BLL1555 PROTEIN"/>
    <property type="match status" value="1"/>
</dbReference>
<name>A0A1F5Z643_9BACT</name>